<sequence>DIELHLGGNVPDDTLSKIMASLLHHQRSENGSMEDMDRYTDMDTDIDLKTPRKTERVNHVLESLSLHVDIPYSLNRVSIDPGDKDTLYSSTFARIIELIDECSILNSIELRITKVFDPAILKQLVESICKNPMITRVQLKHVDMCEEHIETLTKLFDINYRGLLTSKTSHSSSSPHELNPSNNAVVKYYPFVPFMDLFSVLFGEYRRVGPSPKDEMEECKEKFRHMIDTILEMIPAYQQYHQCVLQILVNDFFMPKDCGIVIFDYLFGDLGHTFNGWMFGSFGNRRFTTGEGKQCGPLIPVLLESPLDPLSHLDNQNSSEKNTQPSFIPKMMTFNDYFKYKHELLREKYPCDIELDFDIS</sequence>
<dbReference type="Proteomes" id="UP000023152">
    <property type="component" value="Unassembled WGS sequence"/>
</dbReference>
<reference evidence="1 2" key="1">
    <citation type="journal article" date="2013" name="Curr. Biol.">
        <title>The Genome of the Foraminiferan Reticulomyxa filosa.</title>
        <authorList>
            <person name="Glockner G."/>
            <person name="Hulsmann N."/>
            <person name="Schleicher M."/>
            <person name="Noegel A.A."/>
            <person name="Eichinger L."/>
            <person name="Gallinger C."/>
            <person name="Pawlowski J."/>
            <person name="Sierra R."/>
            <person name="Euteneuer U."/>
            <person name="Pillet L."/>
            <person name="Moustafa A."/>
            <person name="Platzer M."/>
            <person name="Groth M."/>
            <person name="Szafranski K."/>
            <person name="Schliwa M."/>
        </authorList>
    </citation>
    <scope>NUCLEOTIDE SEQUENCE [LARGE SCALE GENOMIC DNA]</scope>
</reference>
<comment type="caution">
    <text evidence="1">The sequence shown here is derived from an EMBL/GenBank/DDBJ whole genome shotgun (WGS) entry which is preliminary data.</text>
</comment>
<protein>
    <submittedName>
        <fullName evidence="1">Uncharacterized protein</fullName>
    </submittedName>
</protein>
<dbReference type="EMBL" id="ASPP01013204">
    <property type="protein sequence ID" value="ETO19870.1"/>
    <property type="molecule type" value="Genomic_DNA"/>
</dbReference>
<accession>X6N0U8</accession>
<proteinExistence type="predicted"/>
<evidence type="ECO:0000313" key="1">
    <source>
        <dbReference type="EMBL" id="ETO19870.1"/>
    </source>
</evidence>
<organism evidence="1 2">
    <name type="scientific">Reticulomyxa filosa</name>
    <dbReference type="NCBI Taxonomy" id="46433"/>
    <lineage>
        <taxon>Eukaryota</taxon>
        <taxon>Sar</taxon>
        <taxon>Rhizaria</taxon>
        <taxon>Retaria</taxon>
        <taxon>Foraminifera</taxon>
        <taxon>Monothalamids</taxon>
        <taxon>Reticulomyxidae</taxon>
        <taxon>Reticulomyxa</taxon>
    </lineage>
</organism>
<evidence type="ECO:0000313" key="2">
    <source>
        <dbReference type="Proteomes" id="UP000023152"/>
    </source>
</evidence>
<feature type="non-terminal residue" evidence="1">
    <location>
        <position position="1"/>
    </location>
</feature>
<gene>
    <name evidence="1" type="ORF">RFI_17354</name>
</gene>
<keyword evidence="2" id="KW-1185">Reference proteome</keyword>
<name>X6N0U8_RETFI</name>
<dbReference type="AlphaFoldDB" id="X6N0U8"/>